<dbReference type="PRINTS" id="PR01035">
    <property type="entry name" value="TCRTETA"/>
</dbReference>
<organism evidence="8 9">
    <name type="scientific">Phenylobacterium parvum</name>
    <dbReference type="NCBI Taxonomy" id="2201350"/>
    <lineage>
        <taxon>Bacteria</taxon>
        <taxon>Pseudomonadati</taxon>
        <taxon>Pseudomonadota</taxon>
        <taxon>Alphaproteobacteria</taxon>
        <taxon>Caulobacterales</taxon>
        <taxon>Caulobacteraceae</taxon>
        <taxon>Phenylobacterium</taxon>
    </lineage>
</organism>
<name>A0A2Z3HRG3_9CAUL</name>
<dbReference type="Proteomes" id="UP000247763">
    <property type="component" value="Chromosome"/>
</dbReference>
<feature type="transmembrane region" description="Helical" evidence="6">
    <location>
        <begin position="47"/>
        <end position="63"/>
    </location>
</feature>
<dbReference type="PANTHER" id="PTHR43124">
    <property type="entry name" value="PURINE EFFLUX PUMP PBUE"/>
    <property type="match status" value="1"/>
</dbReference>
<dbReference type="KEGG" id="phb:HYN04_02535"/>
<feature type="transmembrane region" description="Helical" evidence="6">
    <location>
        <begin position="160"/>
        <end position="178"/>
    </location>
</feature>
<dbReference type="RefSeq" id="WP_110449305.1">
    <property type="nucleotide sequence ID" value="NZ_CP029479.1"/>
</dbReference>
<dbReference type="PANTHER" id="PTHR43124:SF10">
    <property type="entry name" value="PURINE EFFLUX PUMP PBUE"/>
    <property type="match status" value="1"/>
</dbReference>
<feature type="transmembrane region" description="Helical" evidence="6">
    <location>
        <begin position="359"/>
        <end position="379"/>
    </location>
</feature>
<keyword evidence="3 6" id="KW-0812">Transmembrane</keyword>
<evidence type="ECO:0000313" key="9">
    <source>
        <dbReference type="Proteomes" id="UP000247763"/>
    </source>
</evidence>
<accession>A0A2Z3HRG3</accession>
<evidence type="ECO:0000259" key="7">
    <source>
        <dbReference type="PROSITE" id="PS50850"/>
    </source>
</evidence>
<dbReference type="CDD" id="cd17324">
    <property type="entry name" value="MFS_NepI_like"/>
    <property type="match status" value="1"/>
</dbReference>
<evidence type="ECO:0000256" key="3">
    <source>
        <dbReference type="ARBA" id="ARBA00022692"/>
    </source>
</evidence>
<dbReference type="InterPro" id="IPR050189">
    <property type="entry name" value="MFS_Efflux_Transporters"/>
</dbReference>
<protein>
    <recommendedName>
        <fullName evidence="7">Major facilitator superfamily (MFS) profile domain-containing protein</fullName>
    </recommendedName>
</protein>
<dbReference type="InterPro" id="IPR001958">
    <property type="entry name" value="Tet-R_TetA/multi-R_MdtG-like"/>
</dbReference>
<dbReference type="AlphaFoldDB" id="A0A2Z3HRG3"/>
<feature type="transmembrane region" description="Helical" evidence="6">
    <location>
        <begin position="70"/>
        <end position="89"/>
    </location>
</feature>
<keyword evidence="2" id="KW-1003">Cell membrane</keyword>
<reference evidence="9" key="1">
    <citation type="submission" date="2018-05" db="EMBL/GenBank/DDBJ databases">
        <title>Genome sequencing of Phenylobacterium sp. HYN0004.</title>
        <authorList>
            <person name="Yi H."/>
            <person name="Baek C."/>
        </authorList>
    </citation>
    <scope>NUCLEOTIDE SEQUENCE [LARGE SCALE GENOMIC DNA]</scope>
    <source>
        <strain evidence="9">HYN0004</strain>
    </source>
</reference>
<feature type="transmembrane region" description="Helical" evidence="6">
    <location>
        <begin position="264"/>
        <end position="282"/>
    </location>
</feature>
<evidence type="ECO:0000256" key="6">
    <source>
        <dbReference type="SAM" id="Phobius"/>
    </source>
</evidence>
<dbReference type="GO" id="GO:0022857">
    <property type="term" value="F:transmembrane transporter activity"/>
    <property type="evidence" value="ECO:0007669"/>
    <property type="project" value="InterPro"/>
</dbReference>
<feature type="transmembrane region" description="Helical" evidence="6">
    <location>
        <begin position="225"/>
        <end position="252"/>
    </location>
</feature>
<evidence type="ECO:0000313" key="8">
    <source>
        <dbReference type="EMBL" id="AWM76736.1"/>
    </source>
</evidence>
<dbReference type="InterPro" id="IPR036259">
    <property type="entry name" value="MFS_trans_sf"/>
</dbReference>
<gene>
    <name evidence="8" type="ORF">HYN04_02535</name>
</gene>
<feature type="transmembrane region" description="Helical" evidence="6">
    <location>
        <begin position="132"/>
        <end position="154"/>
    </location>
</feature>
<evidence type="ECO:0000256" key="2">
    <source>
        <dbReference type="ARBA" id="ARBA00022475"/>
    </source>
</evidence>
<feature type="transmembrane region" description="Helical" evidence="6">
    <location>
        <begin position="95"/>
        <end position="120"/>
    </location>
</feature>
<keyword evidence="9" id="KW-1185">Reference proteome</keyword>
<proteinExistence type="predicted"/>
<dbReference type="InterPro" id="IPR020846">
    <property type="entry name" value="MFS_dom"/>
</dbReference>
<keyword evidence="5 6" id="KW-0472">Membrane</keyword>
<dbReference type="GO" id="GO:0005886">
    <property type="term" value="C:plasma membrane"/>
    <property type="evidence" value="ECO:0007669"/>
    <property type="project" value="UniProtKB-SubCell"/>
</dbReference>
<dbReference type="Pfam" id="PF07690">
    <property type="entry name" value="MFS_1"/>
    <property type="match status" value="2"/>
</dbReference>
<feature type="transmembrane region" description="Helical" evidence="6">
    <location>
        <begin position="328"/>
        <end position="353"/>
    </location>
</feature>
<dbReference type="SUPFAM" id="SSF103473">
    <property type="entry name" value="MFS general substrate transporter"/>
    <property type="match status" value="1"/>
</dbReference>
<feature type="domain" description="Major facilitator superfamily (MFS) profile" evidence="7">
    <location>
        <begin position="4"/>
        <end position="383"/>
    </location>
</feature>
<dbReference type="PROSITE" id="PS50850">
    <property type="entry name" value="MFS"/>
    <property type="match status" value="1"/>
</dbReference>
<evidence type="ECO:0000256" key="4">
    <source>
        <dbReference type="ARBA" id="ARBA00022989"/>
    </source>
</evidence>
<evidence type="ECO:0000256" key="1">
    <source>
        <dbReference type="ARBA" id="ARBA00004651"/>
    </source>
</evidence>
<dbReference type="OrthoDB" id="9788453at2"/>
<feature type="transmembrane region" description="Helical" evidence="6">
    <location>
        <begin position="294"/>
        <end position="316"/>
    </location>
</feature>
<comment type="subcellular location">
    <subcellularLocation>
        <location evidence="1">Cell membrane</location>
        <topology evidence="1">Multi-pass membrane protein</topology>
    </subcellularLocation>
</comment>
<dbReference type="InterPro" id="IPR011701">
    <property type="entry name" value="MFS"/>
</dbReference>
<keyword evidence="4 6" id="KW-1133">Transmembrane helix</keyword>
<sequence length="391" mass="39446">MNPRILVLTLSTFAFGSTAFIFAGVLETMARDLGVTTAVAGQLQTSYVLVSALLGPPLAWLLGKMDRRHLLVTALGCGAMANLACAAAPGFQSLLVLRTLVGLSAAIAGPAASVAAAALVPPERRGSAVAMVMGGMTMAFVIGIPLGSFVGAHFGWRSTFVLASALTGIAFLGVLFLMPSVRPPSPVSGAPRLTLSPLAPLYAATFLSFAANMTVNLFIAPVVRVGAGVTGAGVGLFQMVIGLGSIVGLSLGGRAGDRGEGREWLILCFLGQLTAMSLHVAATHHLTPPGLPSQLLVALAIFVASTSLFSLMPVLSSRIIQTSQGAPLAMAVNGSVNSMGQALGSAVGGFALATLGVPGIPMSAICISLAGLALTALFIPRRTSPAPVGPP</sequence>
<evidence type="ECO:0000256" key="5">
    <source>
        <dbReference type="ARBA" id="ARBA00023136"/>
    </source>
</evidence>
<dbReference type="EMBL" id="CP029479">
    <property type="protein sequence ID" value="AWM76736.1"/>
    <property type="molecule type" value="Genomic_DNA"/>
</dbReference>
<dbReference type="Gene3D" id="1.20.1250.20">
    <property type="entry name" value="MFS general substrate transporter like domains"/>
    <property type="match status" value="1"/>
</dbReference>
<feature type="transmembrane region" description="Helical" evidence="6">
    <location>
        <begin position="199"/>
        <end position="219"/>
    </location>
</feature>